<dbReference type="EMBL" id="KN559480">
    <property type="protein sequence ID" value="KHJ86761.1"/>
    <property type="molecule type" value="Genomic_DNA"/>
</dbReference>
<name>A0A0B1SS95_OESDE</name>
<evidence type="ECO:0000313" key="1">
    <source>
        <dbReference type="EMBL" id="KHJ86761.1"/>
    </source>
</evidence>
<dbReference type="OrthoDB" id="10256179at2759"/>
<organism evidence="1 2">
    <name type="scientific">Oesophagostomum dentatum</name>
    <name type="common">Nodular worm</name>
    <dbReference type="NCBI Taxonomy" id="61180"/>
    <lineage>
        <taxon>Eukaryota</taxon>
        <taxon>Metazoa</taxon>
        <taxon>Ecdysozoa</taxon>
        <taxon>Nematoda</taxon>
        <taxon>Chromadorea</taxon>
        <taxon>Rhabditida</taxon>
        <taxon>Rhabditina</taxon>
        <taxon>Rhabditomorpha</taxon>
        <taxon>Strongyloidea</taxon>
        <taxon>Strongylidae</taxon>
        <taxon>Oesophagostomum</taxon>
    </lineage>
</organism>
<reference evidence="1 2" key="1">
    <citation type="submission" date="2014-03" db="EMBL/GenBank/DDBJ databases">
        <title>Draft genome of the hookworm Oesophagostomum dentatum.</title>
        <authorList>
            <person name="Mitreva M."/>
        </authorList>
    </citation>
    <scope>NUCLEOTIDE SEQUENCE [LARGE SCALE GENOMIC DNA]</scope>
    <source>
        <strain evidence="1 2">OD-Hann</strain>
    </source>
</reference>
<accession>A0A0B1SS95</accession>
<keyword evidence="2" id="KW-1185">Reference proteome</keyword>
<protein>
    <submittedName>
        <fullName evidence="1">Uncharacterized protein</fullName>
    </submittedName>
</protein>
<dbReference type="AlphaFoldDB" id="A0A0B1SS95"/>
<proteinExistence type="predicted"/>
<sequence>MAGNVLAAIEQIGRARAATGDSKIDPAVRTVAGLAWEVVANQEDCQSRQILASAFKCLPITASQKRNSQLRRLWPMVWDEPGVQEKLTAEEKLDILQTWVAPTKSVTSVEVPGAALRSASNNSFSRVRVWARCNHVEPAVVGMSASDCNACAEEWAETVRTTLGTN</sequence>
<evidence type="ECO:0000313" key="2">
    <source>
        <dbReference type="Proteomes" id="UP000053660"/>
    </source>
</evidence>
<dbReference type="Proteomes" id="UP000053660">
    <property type="component" value="Unassembled WGS sequence"/>
</dbReference>
<gene>
    <name evidence="1" type="ORF">OESDEN_13479</name>
</gene>